<feature type="transmembrane region" description="Helical" evidence="7">
    <location>
        <begin position="108"/>
        <end position="132"/>
    </location>
</feature>
<organism evidence="9 10">
    <name type="scientific">Plectosphaerella cucumerina</name>
    <dbReference type="NCBI Taxonomy" id="40658"/>
    <lineage>
        <taxon>Eukaryota</taxon>
        <taxon>Fungi</taxon>
        <taxon>Dikarya</taxon>
        <taxon>Ascomycota</taxon>
        <taxon>Pezizomycotina</taxon>
        <taxon>Sordariomycetes</taxon>
        <taxon>Hypocreomycetidae</taxon>
        <taxon>Glomerellales</taxon>
        <taxon>Plectosphaerellaceae</taxon>
        <taxon>Plectosphaerella</taxon>
    </lineage>
</organism>
<accession>A0A8K0TT67</accession>
<dbReference type="InterPro" id="IPR052337">
    <property type="entry name" value="SAT4-like"/>
</dbReference>
<evidence type="ECO:0000259" key="8">
    <source>
        <dbReference type="Pfam" id="PF20684"/>
    </source>
</evidence>
<feature type="region of interest" description="Disordered" evidence="6">
    <location>
        <begin position="327"/>
        <end position="364"/>
    </location>
</feature>
<evidence type="ECO:0000313" key="10">
    <source>
        <dbReference type="Proteomes" id="UP000813385"/>
    </source>
</evidence>
<protein>
    <submittedName>
        <fullName evidence="9">Integral membrane protein</fullName>
    </submittedName>
</protein>
<evidence type="ECO:0000256" key="1">
    <source>
        <dbReference type="ARBA" id="ARBA00004141"/>
    </source>
</evidence>
<evidence type="ECO:0000256" key="6">
    <source>
        <dbReference type="SAM" id="MobiDB-lite"/>
    </source>
</evidence>
<dbReference type="Proteomes" id="UP000813385">
    <property type="component" value="Unassembled WGS sequence"/>
</dbReference>
<feature type="transmembrane region" description="Helical" evidence="7">
    <location>
        <begin position="144"/>
        <end position="166"/>
    </location>
</feature>
<dbReference type="AlphaFoldDB" id="A0A8K0TT67"/>
<feature type="transmembrane region" description="Helical" evidence="7">
    <location>
        <begin position="61"/>
        <end position="88"/>
    </location>
</feature>
<reference evidence="9" key="1">
    <citation type="journal article" date="2021" name="Nat. Commun.">
        <title>Genetic determinants of endophytism in the Arabidopsis root mycobiome.</title>
        <authorList>
            <person name="Mesny F."/>
            <person name="Miyauchi S."/>
            <person name="Thiergart T."/>
            <person name="Pickel B."/>
            <person name="Atanasova L."/>
            <person name="Karlsson M."/>
            <person name="Huettel B."/>
            <person name="Barry K.W."/>
            <person name="Haridas S."/>
            <person name="Chen C."/>
            <person name="Bauer D."/>
            <person name="Andreopoulos W."/>
            <person name="Pangilinan J."/>
            <person name="LaButti K."/>
            <person name="Riley R."/>
            <person name="Lipzen A."/>
            <person name="Clum A."/>
            <person name="Drula E."/>
            <person name="Henrissat B."/>
            <person name="Kohler A."/>
            <person name="Grigoriev I.V."/>
            <person name="Martin F.M."/>
            <person name="Hacquard S."/>
        </authorList>
    </citation>
    <scope>NUCLEOTIDE SEQUENCE</scope>
    <source>
        <strain evidence="9">MPI-CAGE-AT-0016</strain>
    </source>
</reference>
<dbReference type="OrthoDB" id="4682787at2759"/>
<feature type="transmembrane region" description="Helical" evidence="7">
    <location>
        <begin position="31"/>
        <end position="49"/>
    </location>
</feature>
<comment type="subcellular location">
    <subcellularLocation>
        <location evidence="1">Membrane</location>
        <topology evidence="1">Multi-pass membrane protein</topology>
    </subcellularLocation>
</comment>
<comment type="caution">
    <text evidence="9">The sequence shown here is derived from an EMBL/GenBank/DDBJ whole genome shotgun (WGS) entry which is preliminary data.</text>
</comment>
<gene>
    <name evidence="9" type="ORF">B0T11DRAFT_26637</name>
</gene>
<dbReference type="PANTHER" id="PTHR33048:SF108">
    <property type="entry name" value="INTEGRAL MEMBRANE PROTEIN"/>
    <property type="match status" value="1"/>
</dbReference>
<feature type="transmembrane region" description="Helical" evidence="7">
    <location>
        <begin position="195"/>
        <end position="214"/>
    </location>
</feature>
<evidence type="ECO:0000256" key="2">
    <source>
        <dbReference type="ARBA" id="ARBA00022692"/>
    </source>
</evidence>
<dbReference type="InterPro" id="IPR049326">
    <property type="entry name" value="Rhodopsin_dom_fungi"/>
</dbReference>
<keyword evidence="4 7" id="KW-0472">Membrane</keyword>
<name>A0A8K0TT67_9PEZI</name>
<dbReference type="Pfam" id="PF20684">
    <property type="entry name" value="Fung_rhodopsin"/>
    <property type="match status" value="1"/>
</dbReference>
<sequence length="508" mass="56620">MSSPDGRVGQIPPPAGVVPNFDHPRDVGHRANIVGLVVCCVLATLFVAIRAYVRFFVNRRILVADVTCFFGWLLSITYAGTAFAMVHHGLGYHAYEVTVEEYSQVLKWLYAGSIVYIPAAYLVKVTLLLLIARVFAVEERVAKGIHIFIFVLLCTYIPVQTLKTWICYPIRAYWDPVGVGVFGCINQRVLFITDLTIAVITDLVIVILPIPVTWNMRLPLRKKVKIIFMLGAGGLATGVTFLRLIKCITFLKADDVTADFVIIDLTTFIELTIGIVCACLPAAHFLFHHLRDRHKRKVASNRPRSGRFSPKGGSSWLSTLTRRTLRTGQLTAGDTQPNPDTANMNDEAELNSTQPNPDPRPATPVMEMYRNAVSLPPLAAGALTADLPARPHCHRDGEEEVCCQDVRRAAQRRFELELARFSGRSIDDDDEEDVRVTSLQAPGGMRAASRLNETEGRREGWLAAKSECGDMTDLEAAMAISESVHQRFRYWTTIWDGSQRELPPKDKT</sequence>
<feature type="compositionally biased region" description="Polar residues" evidence="6">
    <location>
        <begin position="328"/>
        <end position="355"/>
    </location>
</feature>
<evidence type="ECO:0000256" key="7">
    <source>
        <dbReference type="SAM" id="Phobius"/>
    </source>
</evidence>
<evidence type="ECO:0000256" key="3">
    <source>
        <dbReference type="ARBA" id="ARBA00022989"/>
    </source>
</evidence>
<evidence type="ECO:0000313" key="9">
    <source>
        <dbReference type="EMBL" id="KAH7377082.1"/>
    </source>
</evidence>
<dbReference type="PANTHER" id="PTHR33048">
    <property type="entry name" value="PTH11-LIKE INTEGRAL MEMBRANE PROTEIN (AFU_ORTHOLOGUE AFUA_5G11245)"/>
    <property type="match status" value="1"/>
</dbReference>
<dbReference type="EMBL" id="JAGPXD010000001">
    <property type="protein sequence ID" value="KAH7377082.1"/>
    <property type="molecule type" value="Genomic_DNA"/>
</dbReference>
<keyword evidence="2 7" id="KW-0812">Transmembrane</keyword>
<evidence type="ECO:0000256" key="5">
    <source>
        <dbReference type="ARBA" id="ARBA00038359"/>
    </source>
</evidence>
<keyword evidence="3 7" id="KW-1133">Transmembrane helix</keyword>
<evidence type="ECO:0000256" key="4">
    <source>
        <dbReference type="ARBA" id="ARBA00023136"/>
    </source>
</evidence>
<feature type="region of interest" description="Disordered" evidence="6">
    <location>
        <begin position="297"/>
        <end position="316"/>
    </location>
</feature>
<feature type="transmembrane region" description="Helical" evidence="7">
    <location>
        <begin position="226"/>
        <end position="245"/>
    </location>
</feature>
<keyword evidence="10" id="KW-1185">Reference proteome</keyword>
<proteinExistence type="inferred from homology"/>
<comment type="similarity">
    <text evidence="5">Belongs to the SAT4 family.</text>
</comment>
<feature type="domain" description="Rhodopsin" evidence="8">
    <location>
        <begin position="49"/>
        <end position="288"/>
    </location>
</feature>
<feature type="transmembrane region" description="Helical" evidence="7">
    <location>
        <begin position="265"/>
        <end position="287"/>
    </location>
</feature>
<dbReference type="GO" id="GO:0016020">
    <property type="term" value="C:membrane"/>
    <property type="evidence" value="ECO:0007669"/>
    <property type="project" value="UniProtKB-SubCell"/>
</dbReference>